<sequence length="592" mass="67264">MANSNCHIILRQILDFTLPKTVDAFQLQKEIGELSQKKLQPALEKLFDKYAGADEVIQIDRLDIDIGAQRWLPSGDAFVEVIVKAVEEQLNATIRGDKGEIKRKSSQQTLFEEWTYFLEYGYLPHNAAKNTPAYFQSVIPEILEKDASYKVHLINSFKVQPRKVDRLVKQYPESFLVKLFEGLTKNSNSHITGFKREMQRLIKVAISSNKGGISPFSPISQKIFWRWVFGNLKTDVNIRFDEGAVITAYIENWISIQKSSFKGGESSLRQTLSDILQESPGSFPLLSKLRDNIAAKVAPDNKRLLHKEIGNSRSHEDLPVSKEKPGPQKDKEFPPPAEDEAKDQNKKGKADTSEGSRRKESEITAKPPDKGDPSQKKRGKKEIPEDSAQTSLAKPENERIGDHQGTPATEDREFLPIDTGMEHPEGSFWYISHAGIVLLHTFLPVYFNKCGLIDNREFIDNTARERAVQLLLYLATGETETPENDLLLPKFLCGVPFEQPINGEIILSELEKAESIHLLKAVIAHWGKLKKTSPDGLREGFLQRDGKLEKRPQGWYLSVEQKNIDILLDFLPWNLRIIKLSWMGEILRVEWG</sequence>
<comment type="caution">
    <text evidence="2">The sequence shown here is derived from an EMBL/GenBank/DDBJ whole genome shotgun (WGS) entry which is preliminary data.</text>
</comment>
<keyword evidence="3" id="KW-1185">Reference proteome</keyword>
<reference evidence="3" key="1">
    <citation type="journal article" date="2019" name="Int. J. Syst. Evol. Microbiol.">
        <title>The Global Catalogue of Microorganisms (GCM) 10K type strain sequencing project: providing services to taxonomists for standard genome sequencing and annotation.</title>
        <authorList>
            <consortium name="The Broad Institute Genomics Platform"/>
            <consortium name="The Broad Institute Genome Sequencing Center for Infectious Disease"/>
            <person name="Wu L."/>
            <person name="Ma J."/>
        </authorList>
    </citation>
    <scope>NUCLEOTIDE SEQUENCE [LARGE SCALE GENOMIC DNA]</scope>
    <source>
        <strain evidence="3">CGMCC 4.7466</strain>
    </source>
</reference>
<evidence type="ECO:0000256" key="1">
    <source>
        <dbReference type="SAM" id="MobiDB-lite"/>
    </source>
</evidence>
<dbReference type="Proteomes" id="UP001595818">
    <property type="component" value="Unassembled WGS sequence"/>
</dbReference>
<dbReference type="RefSeq" id="WP_377067284.1">
    <property type="nucleotide sequence ID" value="NZ_JBHSJJ010000014.1"/>
</dbReference>
<organism evidence="2 3">
    <name type="scientific">Negadavirga shengliensis</name>
    <dbReference type="NCBI Taxonomy" id="1389218"/>
    <lineage>
        <taxon>Bacteria</taxon>
        <taxon>Pseudomonadati</taxon>
        <taxon>Bacteroidota</taxon>
        <taxon>Cytophagia</taxon>
        <taxon>Cytophagales</taxon>
        <taxon>Cyclobacteriaceae</taxon>
        <taxon>Negadavirga</taxon>
    </lineage>
</organism>
<protein>
    <submittedName>
        <fullName evidence="2">Contractile injection system tape measure protein</fullName>
    </submittedName>
</protein>
<feature type="compositionally biased region" description="Basic and acidic residues" evidence="1">
    <location>
        <begin position="342"/>
        <end position="375"/>
    </location>
</feature>
<dbReference type="EMBL" id="JBHSJJ010000014">
    <property type="protein sequence ID" value="MFC4873931.1"/>
    <property type="molecule type" value="Genomic_DNA"/>
</dbReference>
<evidence type="ECO:0000313" key="3">
    <source>
        <dbReference type="Proteomes" id="UP001595818"/>
    </source>
</evidence>
<proteinExistence type="predicted"/>
<gene>
    <name evidence="2" type="ORF">ACFPFU_19660</name>
</gene>
<feature type="region of interest" description="Disordered" evidence="1">
    <location>
        <begin position="304"/>
        <end position="411"/>
    </location>
</feature>
<name>A0ABV9T587_9BACT</name>
<dbReference type="InterPro" id="IPR045538">
    <property type="entry name" value="CIS_TMP"/>
</dbReference>
<evidence type="ECO:0000313" key="2">
    <source>
        <dbReference type="EMBL" id="MFC4873931.1"/>
    </source>
</evidence>
<dbReference type="Pfam" id="PF19268">
    <property type="entry name" value="CIS_TMP"/>
    <property type="match status" value="1"/>
</dbReference>
<feature type="compositionally biased region" description="Basic and acidic residues" evidence="1">
    <location>
        <begin position="304"/>
        <end position="333"/>
    </location>
</feature>
<accession>A0ABV9T587</accession>